<dbReference type="AlphaFoldDB" id="A0A382S0R9"/>
<organism evidence="1">
    <name type="scientific">marine metagenome</name>
    <dbReference type="NCBI Taxonomy" id="408172"/>
    <lineage>
        <taxon>unclassified sequences</taxon>
        <taxon>metagenomes</taxon>
        <taxon>ecological metagenomes</taxon>
    </lineage>
</organism>
<dbReference type="Pfam" id="PF05728">
    <property type="entry name" value="UPF0227"/>
    <property type="match status" value="1"/>
</dbReference>
<dbReference type="Gene3D" id="3.40.50.1820">
    <property type="entry name" value="alpha/beta hydrolase"/>
    <property type="match status" value="1"/>
</dbReference>
<dbReference type="InterPro" id="IPR029058">
    <property type="entry name" value="AB_hydrolase_fold"/>
</dbReference>
<dbReference type="EMBL" id="UINC01124984">
    <property type="protein sequence ID" value="SVD02501.1"/>
    <property type="molecule type" value="Genomic_DNA"/>
</dbReference>
<name>A0A382S0R9_9ZZZZ</name>
<accession>A0A382S0R9</accession>
<evidence type="ECO:0008006" key="2">
    <source>
        <dbReference type="Google" id="ProtNLM"/>
    </source>
</evidence>
<protein>
    <recommendedName>
        <fullName evidence="2">Esterase</fullName>
    </recommendedName>
</protein>
<gene>
    <name evidence="1" type="ORF">METZ01_LOCUS355355</name>
</gene>
<proteinExistence type="predicted"/>
<reference evidence="1" key="1">
    <citation type="submission" date="2018-05" db="EMBL/GenBank/DDBJ databases">
        <authorList>
            <person name="Lanie J.A."/>
            <person name="Ng W.-L."/>
            <person name="Kazmierczak K.M."/>
            <person name="Andrzejewski T.M."/>
            <person name="Davidsen T.M."/>
            <person name="Wayne K.J."/>
            <person name="Tettelin H."/>
            <person name="Glass J.I."/>
            <person name="Rusch D."/>
            <person name="Podicherti R."/>
            <person name="Tsui H.-C.T."/>
            <person name="Winkler M.E."/>
        </authorList>
    </citation>
    <scope>NUCLEOTIDE SEQUENCE</scope>
</reference>
<dbReference type="SUPFAM" id="SSF53474">
    <property type="entry name" value="alpha/beta-Hydrolases"/>
    <property type="match status" value="1"/>
</dbReference>
<dbReference type="InterPro" id="IPR008886">
    <property type="entry name" value="UPF0227/Esterase_YqiA"/>
</dbReference>
<sequence length="212" mass="24574">MTEFIYLHGFASGPDSSKAQAFKKRFEKLNIAFHVPDLQEDDFENLTLSRQIRLVQTIIDRDKRKKFGLIGSSMGGYLASLIAQTRDSVKALYLMAPGFNFLNRWREKLNLSKTTQDLIPVFHYRYNKEVLLNAHLFRDAETWESLPLKRKIPTLIVHGLHDTTVNISESRNFVSAHPGCELKELDSDHGLLSCMDWIVEDCLRFFQDQRLL</sequence>
<evidence type="ECO:0000313" key="1">
    <source>
        <dbReference type="EMBL" id="SVD02501.1"/>
    </source>
</evidence>